<dbReference type="Gene3D" id="1.10.510.10">
    <property type="entry name" value="Transferase(Phosphotransferase) domain 1"/>
    <property type="match status" value="1"/>
</dbReference>
<feature type="compositionally biased region" description="Polar residues" evidence="4">
    <location>
        <begin position="283"/>
        <end position="298"/>
    </location>
</feature>
<feature type="compositionally biased region" description="Low complexity" evidence="4">
    <location>
        <begin position="152"/>
        <end position="175"/>
    </location>
</feature>
<dbReference type="Proteomes" id="UP000008743">
    <property type="component" value="Unassembled WGS sequence"/>
</dbReference>
<dbReference type="PANTHER" id="PTHR24346">
    <property type="entry name" value="MAP/MICROTUBULE AFFINITY-REGULATING KINASE"/>
    <property type="match status" value="1"/>
</dbReference>
<feature type="compositionally biased region" description="Low complexity" evidence="4">
    <location>
        <begin position="236"/>
        <end position="264"/>
    </location>
</feature>
<protein>
    <submittedName>
        <fullName evidence="6">CAMK protein kinase</fullName>
    </submittedName>
</protein>
<accession>A0A0D2WII3</accession>
<dbReference type="GO" id="GO:0004674">
    <property type="term" value="F:protein serine/threonine kinase activity"/>
    <property type="evidence" value="ECO:0007669"/>
    <property type="project" value="TreeGrafter"/>
</dbReference>
<feature type="region of interest" description="Disordered" evidence="4">
    <location>
        <begin position="137"/>
        <end position="324"/>
    </location>
</feature>
<dbReference type="GO" id="GO:0035556">
    <property type="term" value="P:intracellular signal transduction"/>
    <property type="evidence" value="ECO:0007669"/>
    <property type="project" value="TreeGrafter"/>
</dbReference>
<dbReference type="InterPro" id="IPR000719">
    <property type="entry name" value="Prot_kinase_dom"/>
</dbReference>
<feature type="compositionally biased region" description="Low complexity" evidence="4">
    <location>
        <begin position="830"/>
        <end position="839"/>
    </location>
</feature>
<evidence type="ECO:0000256" key="1">
    <source>
        <dbReference type="ARBA" id="ARBA00022741"/>
    </source>
</evidence>
<evidence type="ECO:0000313" key="6">
    <source>
        <dbReference type="EMBL" id="KJE88858.1"/>
    </source>
</evidence>
<keyword evidence="6" id="KW-0808">Transferase</keyword>
<feature type="region of interest" description="Disordered" evidence="4">
    <location>
        <begin position="555"/>
        <end position="593"/>
    </location>
</feature>
<dbReference type="STRING" id="595528.A0A0D2WII3"/>
<feature type="compositionally biased region" description="Low complexity" evidence="4">
    <location>
        <begin position="555"/>
        <end position="569"/>
    </location>
</feature>
<gene>
    <name evidence="6" type="ORF">CAOG_000433</name>
</gene>
<dbReference type="GO" id="GO:0005634">
    <property type="term" value="C:nucleus"/>
    <property type="evidence" value="ECO:0007669"/>
    <property type="project" value="TreeGrafter"/>
</dbReference>
<organism evidence="6 7">
    <name type="scientific">Capsaspora owczarzaki (strain ATCC 30864)</name>
    <dbReference type="NCBI Taxonomy" id="595528"/>
    <lineage>
        <taxon>Eukaryota</taxon>
        <taxon>Filasterea</taxon>
        <taxon>Capsaspora</taxon>
    </lineage>
</organism>
<dbReference type="SMART" id="SM00220">
    <property type="entry name" value="S_TKc"/>
    <property type="match status" value="1"/>
</dbReference>
<feature type="compositionally biased region" description="Polar residues" evidence="4">
    <location>
        <begin position="874"/>
        <end position="886"/>
    </location>
</feature>
<feature type="compositionally biased region" description="Low complexity" evidence="4">
    <location>
        <begin position="451"/>
        <end position="469"/>
    </location>
</feature>
<dbReference type="PROSITE" id="PS50011">
    <property type="entry name" value="PROTEIN_KINASE_DOM"/>
    <property type="match status" value="1"/>
</dbReference>
<keyword evidence="6" id="KW-0418">Kinase</keyword>
<dbReference type="InParanoid" id="A0A0D2WII3"/>
<dbReference type="GO" id="GO:0045719">
    <property type="term" value="P:negative regulation of glycogen biosynthetic process"/>
    <property type="evidence" value="ECO:0007669"/>
    <property type="project" value="TreeGrafter"/>
</dbReference>
<dbReference type="PANTHER" id="PTHR24346:SF51">
    <property type="entry name" value="PAS DOMAIN-CONTAINING SERINE_THREONINE-PROTEIN KINASE"/>
    <property type="match status" value="1"/>
</dbReference>
<dbReference type="InterPro" id="IPR011009">
    <property type="entry name" value="Kinase-like_dom_sf"/>
</dbReference>
<dbReference type="PROSITE" id="PS00107">
    <property type="entry name" value="PROTEIN_KINASE_ATP"/>
    <property type="match status" value="1"/>
</dbReference>
<feature type="compositionally biased region" description="Low complexity" evidence="4">
    <location>
        <begin position="658"/>
        <end position="676"/>
    </location>
</feature>
<name>A0A0D2WII3_CAPO3</name>
<feature type="region of interest" description="Disordered" evidence="4">
    <location>
        <begin position="413"/>
        <end position="500"/>
    </location>
</feature>
<feature type="compositionally biased region" description="Low complexity" evidence="4">
    <location>
        <begin position="1"/>
        <end position="33"/>
    </location>
</feature>
<dbReference type="Gene3D" id="3.30.200.20">
    <property type="entry name" value="Phosphorylase Kinase, domain 1"/>
    <property type="match status" value="1"/>
</dbReference>
<feature type="region of interest" description="Disordered" evidence="4">
    <location>
        <begin position="830"/>
        <end position="941"/>
    </location>
</feature>
<dbReference type="GO" id="GO:0005829">
    <property type="term" value="C:cytosol"/>
    <property type="evidence" value="ECO:0007669"/>
    <property type="project" value="TreeGrafter"/>
</dbReference>
<dbReference type="OrthoDB" id="10252171at2759"/>
<keyword evidence="2 3" id="KW-0067">ATP-binding</keyword>
<feature type="compositionally biased region" description="Polar residues" evidence="4">
    <location>
        <begin position="840"/>
        <end position="849"/>
    </location>
</feature>
<feature type="region of interest" description="Disordered" evidence="4">
    <location>
        <begin position="769"/>
        <end position="794"/>
    </location>
</feature>
<dbReference type="AlphaFoldDB" id="A0A0D2WII3"/>
<proteinExistence type="predicted"/>
<dbReference type="eggNOG" id="KOG1152">
    <property type="taxonomic scope" value="Eukaryota"/>
</dbReference>
<dbReference type="InterPro" id="IPR017441">
    <property type="entry name" value="Protein_kinase_ATP_BS"/>
</dbReference>
<feature type="compositionally biased region" description="Basic and acidic residues" evidence="4">
    <location>
        <begin position="216"/>
        <end position="235"/>
    </location>
</feature>
<dbReference type="PROSITE" id="PS00108">
    <property type="entry name" value="PROTEIN_KINASE_ST"/>
    <property type="match status" value="1"/>
</dbReference>
<evidence type="ECO:0000256" key="4">
    <source>
        <dbReference type="SAM" id="MobiDB-lite"/>
    </source>
</evidence>
<sequence length="1261" mass="129462">MVASPERTAPPSSSSSPSLDQQSPSQLEQQRQPASPAKSFSQTTTSNRSPPPPPPQSSSNSIHHSSSSISSSSNINSSHSHSPSSSSAVVGRSSSSSSGGEPGPLLRSNSATTAPAMPSDAASPLLWTSSSASSFYTVPPSPLTLAGTDRPSLSTQASSSTLCSNSSSGLSTPTSVAPMFAAPDAPAVIDRSPSSSTQAEGSNEAATGQPAATNGADHDETHPSSDPPRSSKESDSLSLSLSLSSSSSSRVATASVSASSNGNHNHSHSHDSHNTSSAAGVSGDQQQKQHSTATQDNELTTTTATTALTTSSTTTTSTSTSTNTSISNIISTTAPATGATPIPTALPALADDSTGDKANNPVAAAEAGFAFAFASLSSASSGQDTLAEIIASTESPETPRVMAHGGMESSGARFPAFAQNGPRLSDTPPISPAVARVLSSPESVQQPALGTPSQPAAAQTANNTSSASTFASLPISGSPLHSSAPGSSSGSPVASPSSMRRTFVKRASSLLRPLSQHLPIFLADKNAPAGVGAGLPPPLVLVQDPATAPHTIVTTSASASASASATSAPSSPPTEHGPVLGSEDAPPVSSNISSASAISTTNTITPGAAATSTAVTAAALGVAKPAPLANAPVRGGRRLRRLMSVSSLAQMIRSLRIPSSRTASSSSSPHSSVPQSPLLPPATSPFSSSQLDDELENALRVDGSLGAEASGTEQVAAATTASPPTAAATAAAATSSTLLAAAATRLSSKRRSDVPQSAAAAQAIAAAIAAKGPDSDSDDEEDVPAPSPSTIRRRFSFSFKKNVSAATQPRSNSTVFSPSGMVPAATASAASGSLSNGATPSLSKNSSVADVSAPLKSARKSQNPPTPPKAGDGSSENIPAATENTSPPIPRGVKFSADLLRAGSSDSASTSTAGSSSDLSDGVSQPGGIPFQPETRQKSSLLQSMVSRRRRHTIGTSVGLRPDTCPVKKIRRYAKFIKEYRLGDQQLGNGAFGYVRTAIRKSDGHTFAVKVILKAKVLNWFDDQRLGRVPSEISALSRANENGGHPGVIGIHDAFESEDVYLIVLELPSGSILDLFEFIESTRRLGDSRETFIIFKQALDAIEFLHQRGIVHRDIKDENILLNSRTLRVKLIDFGSAIVLDPLSAPGATGPRATINTFLGTREYAAPEHVYRLDHDPYVAEIWALGALLYTTVFANPPFRDEHATVDAPVVFPLPISDHLRHLISWMLEKKPEDRPTVAQIQQHPWLTEYGKTVKIVFDDI</sequence>
<feature type="compositionally biased region" description="Low complexity" evidence="4">
    <location>
        <begin position="57"/>
        <end position="99"/>
    </location>
</feature>
<feature type="compositionally biased region" description="Polar residues" evidence="4">
    <location>
        <begin position="192"/>
        <end position="212"/>
    </location>
</feature>
<feature type="region of interest" description="Disordered" evidence="4">
    <location>
        <begin position="1"/>
        <end position="124"/>
    </location>
</feature>
<evidence type="ECO:0000313" key="7">
    <source>
        <dbReference type="Proteomes" id="UP000008743"/>
    </source>
</evidence>
<reference evidence="7" key="1">
    <citation type="submission" date="2011-02" db="EMBL/GenBank/DDBJ databases">
        <title>The Genome Sequence of Capsaspora owczarzaki ATCC 30864.</title>
        <authorList>
            <person name="Russ C."/>
            <person name="Cuomo C."/>
            <person name="Burger G."/>
            <person name="Gray M.W."/>
            <person name="Holland P.W.H."/>
            <person name="King N."/>
            <person name="Lang F.B.F."/>
            <person name="Roger A.J."/>
            <person name="Ruiz-Trillo I."/>
            <person name="Young S.K."/>
            <person name="Zeng Q."/>
            <person name="Gargeya S."/>
            <person name="Alvarado L."/>
            <person name="Berlin A."/>
            <person name="Chapman S.B."/>
            <person name="Chen Z."/>
            <person name="Freedman E."/>
            <person name="Gellesch M."/>
            <person name="Goldberg J."/>
            <person name="Griggs A."/>
            <person name="Gujja S."/>
            <person name="Heilman E."/>
            <person name="Heiman D."/>
            <person name="Howarth C."/>
            <person name="Mehta T."/>
            <person name="Neiman D."/>
            <person name="Pearson M."/>
            <person name="Roberts A."/>
            <person name="Saif S."/>
            <person name="Shea T."/>
            <person name="Shenoy N."/>
            <person name="Sisk P."/>
            <person name="Stolte C."/>
            <person name="Sykes S."/>
            <person name="White J."/>
            <person name="Yandava C."/>
            <person name="Haas B."/>
            <person name="Nusbaum C."/>
            <person name="Birren B."/>
        </authorList>
    </citation>
    <scope>NUCLEOTIDE SEQUENCE</scope>
    <source>
        <strain evidence="7">ATCC 30864</strain>
    </source>
</reference>
<feature type="binding site" evidence="3">
    <location>
        <position position="1014"/>
    </location>
    <ligand>
        <name>ATP</name>
        <dbReference type="ChEBI" id="CHEBI:30616"/>
    </ligand>
</feature>
<evidence type="ECO:0000256" key="3">
    <source>
        <dbReference type="PROSITE-ProRule" id="PRU10141"/>
    </source>
</evidence>
<evidence type="ECO:0000256" key="2">
    <source>
        <dbReference type="ARBA" id="ARBA00022840"/>
    </source>
</evidence>
<keyword evidence="1 3" id="KW-0547">Nucleotide-binding</keyword>
<dbReference type="EMBL" id="KE346360">
    <property type="protein sequence ID" value="KJE88858.1"/>
    <property type="molecule type" value="Genomic_DNA"/>
</dbReference>
<dbReference type="Pfam" id="PF00069">
    <property type="entry name" value="Pkinase"/>
    <property type="match status" value="1"/>
</dbReference>
<feature type="region of interest" description="Disordered" evidence="4">
    <location>
        <begin position="658"/>
        <end position="694"/>
    </location>
</feature>
<dbReference type="RefSeq" id="XP_004365304.2">
    <property type="nucleotide sequence ID" value="XM_004365247.2"/>
</dbReference>
<dbReference type="InterPro" id="IPR008271">
    <property type="entry name" value="Ser/Thr_kinase_AS"/>
</dbReference>
<feature type="compositionally biased region" description="Low complexity" evidence="4">
    <location>
        <begin position="299"/>
        <end position="324"/>
    </location>
</feature>
<dbReference type="GO" id="GO:0005524">
    <property type="term" value="F:ATP binding"/>
    <property type="evidence" value="ECO:0007669"/>
    <property type="project" value="UniProtKB-UniRule"/>
</dbReference>
<feature type="domain" description="Protein kinase" evidence="5">
    <location>
        <begin position="981"/>
        <end position="1247"/>
    </location>
</feature>
<dbReference type="SUPFAM" id="SSF56112">
    <property type="entry name" value="Protein kinase-like (PK-like)"/>
    <property type="match status" value="1"/>
</dbReference>
<feature type="compositionally biased region" description="Low complexity" evidence="4">
    <location>
        <begin position="902"/>
        <end position="922"/>
    </location>
</feature>
<keyword evidence="7" id="KW-1185">Reference proteome</keyword>
<evidence type="ECO:0000259" key="5">
    <source>
        <dbReference type="PROSITE" id="PS50011"/>
    </source>
</evidence>
<feature type="compositionally biased region" description="Low complexity" evidence="4">
    <location>
        <begin position="476"/>
        <end position="498"/>
    </location>
</feature>